<protein>
    <submittedName>
        <fullName evidence="2">Uncharacterized protein</fullName>
    </submittedName>
</protein>
<dbReference type="Proteomes" id="UP001054837">
    <property type="component" value="Unassembled WGS sequence"/>
</dbReference>
<gene>
    <name evidence="2" type="ORF">CDAR_399221</name>
</gene>
<evidence type="ECO:0000256" key="1">
    <source>
        <dbReference type="SAM" id="MobiDB-lite"/>
    </source>
</evidence>
<feature type="region of interest" description="Disordered" evidence="1">
    <location>
        <begin position="65"/>
        <end position="85"/>
    </location>
</feature>
<dbReference type="EMBL" id="BPLQ01008536">
    <property type="protein sequence ID" value="GIY38059.1"/>
    <property type="molecule type" value="Genomic_DNA"/>
</dbReference>
<organism evidence="2 3">
    <name type="scientific">Caerostris darwini</name>
    <dbReference type="NCBI Taxonomy" id="1538125"/>
    <lineage>
        <taxon>Eukaryota</taxon>
        <taxon>Metazoa</taxon>
        <taxon>Ecdysozoa</taxon>
        <taxon>Arthropoda</taxon>
        <taxon>Chelicerata</taxon>
        <taxon>Arachnida</taxon>
        <taxon>Araneae</taxon>
        <taxon>Araneomorphae</taxon>
        <taxon>Entelegynae</taxon>
        <taxon>Araneoidea</taxon>
        <taxon>Araneidae</taxon>
        <taxon>Caerostris</taxon>
    </lineage>
</organism>
<comment type="caution">
    <text evidence="2">The sequence shown here is derived from an EMBL/GenBank/DDBJ whole genome shotgun (WGS) entry which is preliminary data.</text>
</comment>
<proteinExistence type="predicted"/>
<evidence type="ECO:0000313" key="3">
    <source>
        <dbReference type="Proteomes" id="UP001054837"/>
    </source>
</evidence>
<sequence length="124" mass="14150">MWGVGLNICLEKNVLGIVVNNEFILHSNKFRPTQNFAQKHEEQSHKKNTMFLRSLQHPRELVGRETEHAFERGRGDTRQKEGGENHEITSAAGQLIQELLLLLLQLPVTPNHMLGMRTVSFGIL</sequence>
<reference evidence="2 3" key="1">
    <citation type="submission" date="2021-06" db="EMBL/GenBank/DDBJ databases">
        <title>Caerostris darwini draft genome.</title>
        <authorList>
            <person name="Kono N."/>
            <person name="Arakawa K."/>
        </authorList>
    </citation>
    <scope>NUCLEOTIDE SEQUENCE [LARGE SCALE GENOMIC DNA]</scope>
</reference>
<evidence type="ECO:0000313" key="2">
    <source>
        <dbReference type="EMBL" id="GIY38059.1"/>
    </source>
</evidence>
<keyword evidence="3" id="KW-1185">Reference proteome</keyword>
<accession>A0AAV4SVS8</accession>
<name>A0AAV4SVS8_9ARAC</name>
<dbReference type="AlphaFoldDB" id="A0AAV4SVS8"/>